<dbReference type="SUPFAM" id="SSF46689">
    <property type="entry name" value="Homeodomain-like"/>
    <property type="match status" value="1"/>
</dbReference>
<feature type="region of interest" description="Disordered" evidence="5">
    <location>
        <begin position="1"/>
        <end position="44"/>
    </location>
</feature>
<name>A0A261FUS9_9BIFI</name>
<organism evidence="7 8">
    <name type="scientific">Bifidobacterium lemurum</name>
    <dbReference type="NCBI Taxonomy" id="1603886"/>
    <lineage>
        <taxon>Bacteria</taxon>
        <taxon>Bacillati</taxon>
        <taxon>Actinomycetota</taxon>
        <taxon>Actinomycetes</taxon>
        <taxon>Bifidobacteriales</taxon>
        <taxon>Bifidobacteriaceae</taxon>
        <taxon>Bifidobacterium</taxon>
    </lineage>
</organism>
<dbReference type="InterPro" id="IPR009057">
    <property type="entry name" value="Homeodomain-like_sf"/>
</dbReference>
<protein>
    <submittedName>
        <fullName evidence="7">TetR-type transcriptional regulator</fullName>
    </submittedName>
</protein>
<dbReference type="PANTHER" id="PTHR30055:SF234">
    <property type="entry name" value="HTH-TYPE TRANSCRIPTIONAL REGULATOR BETI"/>
    <property type="match status" value="1"/>
</dbReference>
<evidence type="ECO:0000256" key="5">
    <source>
        <dbReference type="SAM" id="MobiDB-lite"/>
    </source>
</evidence>
<dbReference type="Pfam" id="PF00440">
    <property type="entry name" value="TetR_N"/>
    <property type="match status" value="1"/>
</dbReference>
<dbReference type="Proteomes" id="UP000216352">
    <property type="component" value="Unassembled WGS sequence"/>
</dbReference>
<dbReference type="AlphaFoldDB" id="A0A261FUS9"/>
<feature type="domain" description="HTH tetR-type" evidence="6">
    <location>
        <begin position="45"/>
        <end position="105"/>
    </location>
</feature>
<feature type="compositionally biased region" description="Low complexity" evidence="5">
    <location>
        <begin position="10"/>
        <end position="24"/>
    </location>
</feature>
<evidence type="ECO:0000256" key="2">
    <source>
        <dbReference type="ARBA" id="ARBA00023125"/>
    </source>
</evidence>
<dbReference type="RefSeq" id="WP_083570333.1">
    <property type="nucleotide sequence ID" value="NZ_BDIS01000027.1"/>
</dbReference>
<evidence type="ECO:0000313" key="7">
    <source>
        <dbReference type="EMBL" id="OZG62868.1"/>
    </source>
</evidence>
<dbReference type="GO" id="GO:0000976">
    <property type="term" value="F:transcription cis-regulatory region binding"/>
    <property type="evidence" value="ECO:0007669"/>
    <property type="project" value="TreeGrafter"/>
</dbReference>
<evidence type="ECO:0000259" key="6">
    <source>
        <dbReference type="PROSITE" id="PS50977"/>
    </source>
</evidence>
<dbReference type="EMBL" id="MWWX01000003">
    <property type="protein sequence ID" value="OZG62868.1"/>
    <property type="molecule type" value="Genomic_DNA"/>
</dbReference>
<reference evidence="7 8" key="1">
    <citation type="journal article" date="2017" name="BMC Genomics">
        <title>Comparative genomic and phylogenomic analyses of the Bifidobacteriaceae family.</title>
        <authorList>
            <person name="Lugli G.A."/>
            <person name="Milani C."/>
            <person name="Turroni F."/>
            <person name="Duranti S."/>
            <person name="Mancabelli L."/>
            <person name="Mangifesta M."/>
            <person name="Ferrario C."/>
            <person name="Modesto M."/>
            <person name="Mattarelli P."/>
            <person name="Jiri K."/>
            <person name="van Sinderen D."/>
            <person name="Ventura M."/>
        </authorList>
    </citation>
    <scope>NUCLEOTIDE SEQUENCE [LARGE SCALE GENOMIC DNA]</scope>
    <source>
        <strain evidence="7 8">DSM 28807</strain>
    </source>
</reference>
<dbReference type="InterPro" id="IPR050109">
    <property type="entry name" value="HTH-type_TetR-like_transc_reg"/>
</dbReference>
<keyword evidence="2 4" id="KW-0238">DNA-binding</keyword>
<dbReference type="PROSITE" id="PS50977">
    <property type="entry name" value="HTH_TETR_2"/>
    <property type="match status" value="1"/>
</dbReference>
<keyword evidence="8" id="KW-1185">Reference proteome</keyword>
<dbReference type="InterPro" id="IPR036271">
    <property type="entry name" value="Tet_transcr_reg_TetR-rel_C_sf"/>
</dbReference>
<proteinExistence type="predicted"/>
<keyword evidence="1" id="KW-0805">Transcription regulation</keyword>
<feature type="compositionally biased region" description="Pro residues" evidence="5">
    <location>
        <begin position="25"/>
        <end position="35"/>
    </location>
</feature>
<keyword evidence="3" id="KW-0804">Transcription</keyword>
<comment type="caution">
    <text evidence="7">The sequence shown here is derived from an EMBL/GenBank/DDBJ whole genome shotgun (WGS) entry which is preliminary data.</text>
</comment>
<dbReference type="SUPFAM" id="SSF48498">
    <property type="entry name" value="Tetracyclin repressor-like, C-terminal domain"/>
    <property type="match status" value="1"/>
</dbReference>
<evidence type="ECO:0000256" key="1">
    <source>
        <dbReference type="ARBA" id="ARBA00023015"/>
    </source>
</evidence>
<dbReference type="InterPro" id="IPR001647">
    <property type="entry name" value="HTH_TetR"/>
</dbReference>
<dbReference type="GO" id="GO:0003700">
    <property type="term" value="F:DNA-binding transcription factor activity"/>
    <property type="evidence" value="ECO:0007669"/>
    <property type="project" value="TreeGrafter"/>
</dbReference>
<evidence type="ECO:0000256" key="4">
    <source>
        <dbReference type="PROSITE-ProRule" id="PRU00335"/>
    </source>
</evidence>
<dbReference type="STRING" id="1603886.GCA_001895165_02087"/>
<dbReference type="OrthoDB" id="9796019at2"/>
<evidence type="ECO:0000313" key="8">
    <source>
        <dbReference type="Proteomes" id="UP000216352"/>
    </source>
</evidence>
<dbReference type="Gene3D" id="1.10.357.10">
    <property type="entry name" value="Tetracycline Repressor, domain 2"/>
    <property type="match status" value="1"/>
</dbReference>
<sequence>MTTRHSETGAAATPTAPAASTAPATPTPDPAPSRTPSPRCERTREATDRKIAQATLQIATSKGVGGVTIEEVARVSGVAKTTIYRRYRNADDLLGQVRSWQLDGLQDPGEFKATQADFARMMSQVVRRFDSGIGIKAVGIVLSSDGEFFQGILDQVVMPAKARLREYVRQGEQEGALRHGIDVDFLFGTIVGSMIACETLHGKVDDAWGANISALVWPSIAA</sequence>
<dbReference type="PANTHER" id="PTHR30055">
    <property type="entry name" value="HTH-TYPE TRANSCRIPTIONAL REGULATOR RUTR"/>
    <property type="match status" value="1"/>
</dbReference>
<feature type="DNA-binding region" description="H-T-H motif" evidence="4">
    <location>
        <begin position="68"/>
        <end position="87"/>
    </location>
</feature>
<evidence type="ECO:0000256" key="3">
    <source>
        <dbReference type="ARBA" id="ARBA00023163"/>
    </source>
</evidence>
<accession>A0A261FUS9</accession>
<gene>
    <name evidence="7" type="ORF">BLEM_0536</name>
</gene>
<dbReference type="Gene3D" id="1.10.10.60">
    <property type="entry name" value="Homeodomain-like"/>
    <property type="match status" value="1"/>
</dbReference>